<accession>A0ABT1SJQ7</accession>
<dbReference type="InterPro" id="IPR002942">
    <property type="entry name" value="S4_RNA-bd"/>
</dbReference>
<evidence type="ECO:0000256" key="3">
    <source>
        <dbReference type="ARBA" id="ARBA00023235"/>
    </source>
</evidence>
<evidence type="ECO:0000256" key="5">
    <source>
        <dbReference type="RuleBase" id="RU362028"/>
    </source>
</evidence>
<dbReference type="InterPro" id="IPR006224">
    <property type="entry name" value="PsdUridine_synth_RluA-like_CS"/>
</dbReference>
<evidence type="ECO:0000256" key="1">
    <source>
        <dbReference type="ARBA" id="ARBA00000073"/>
    </source>
</evidence>
<comment type="similarity">
    <text evidence="2 5">Belongs to the pseudouridine synthase RluA family.</text>
</comment>
<evidence type="ECO:0000313" key="8">
    <source>
        <dbReference type="Proteomes" id="UP001524435"/>
    </source>
</evidence>
<dbReference type="EMBL" id="JANGCH010000004">
    <property type="protein sequence ID" value="MCQ5121457.1"/>
    <property type="molecule type" value="Genomic_DNA"/>
</dbReference>
<evidence type="ECO:0000259" key="6">
    <source>
        <dbReference type="SMART" id="SM00363"/>
    </source>
</evidence>
<dbReference type="InterPro" id="IPR036986">
    <property type="entry name" value="S4_RNA-bd_sf"/>
</dbReference>
<keyword evidence="8" id="KW-1185">Reference proteome</keyword>
<evidence type="ECO:0000256" key="4">
    <source>
        <dbReference type="PROSITE-ProRule" id="PRU00182"/>
    </source>
</evidence>
<dbReference type="InterPro" id="IPR050188">
    <property type="entry name" value="RluA_PseudoU_synthase"/>
</dbReference>
<name>A0ABT1SJQ7_9FIRM</name>
<dbReference type="InterPro" id="IPR020103">
    <property type="entry name" value="PsdUridine_synth_cat_dom_sf"/>
</dbReference>
<dbReference type="PANTHER" id="PTHR21600:SF44">
    <property type="entry name" value="RIBOSOMAL LARGE SUBUNIT PSEUDOURIDINE SYNTHASE D"/>
    <property type="match status" value="1"/>
</dbReference>
<comment type="catalytic activity">
    <reaction evidence="1 5">
        <text>a uridine in RNA = a pseudouridine in RNA</text>
        <dbReference type="Rhea" id="RHEA:48348"/>
        <dbReference type="Rhea" id="RHEA-COMP:12068"/>
        <dbReference type="Rhea" id="RHEA-COMP:12069"/>
        <dbReference type="ChEBI" id="CHEBI:65314"/>
        <dbReference type="ChEBI" id="CHEBI:65315"/>
    </reaction>
</comment>
<gene>
    <name evidence="7" type="ORF">NE663_04195</name>
</gene>
<reference evidence="7 8" key="1">
    <citation type="submission" date="2022-06" db="EMBL/GenBank/DDBJ databases">
        <title>Isolation of gut microbiota from human fecal samples.</title>
        <authorList>
            <person name="Pamer E.G."/>
            <person name="Barat B."/>
            <person name="Waligurski E."/>
            <person name="Medina S."/>
            <person name="Paddock L."/>
            <person name="Mostad J."/>
        </authorList>
    </citation>
    <scope>NUCLEOTIDE SEQUENCE [LARGE SCALE GENOMIC DNA]</scope>
    <source>
        <strain evidence="7 8">DFI.6.1</strain>
    </source>
</reference>
<dbReference type="EC" id="5.4.99.-" evidence="5"/>
<dbReference type="InterPro" id="IPR006145">
    <property type="entry name" value="PsdUridine_synth_RsuA/RluA"/>
</dbReference>
<dbReference type="RefSeq" id="WP_256197555.1">
    <property type="nucleotide sequence ID" value="NZ_DBEZTG010000340.1"/>
</dbReference>
<dbReference type="CDD" id="cd00165">
    <property type="entry name" value="S4"/>
    <property type="match status" value="1"/>
</dbReference>
<dbReference type="Pfam" id="PF00849">
    <property type="entry name" value="PseudoU_synth_2"/>
    <property type="match status" value="1"/>
</dbReference>
<feature type="domain" description="RNA-binding S4" evidence="6">
    <location>
        <begin position="15"/>
        <end position="75"/>
    </location>
</feature>
<comment type="caution">
    <text evidence="7">The sequence shown here is derived from an EMBL/GenBank/DDBJ whole genome shotgun (WGS) entry which is preliminary data.</text>
</comment>
<organism evidence="7 8">
    <name type="scientific">Massilicoli timonensis</name>
    <dbReference type="NCBI Taxonomy" id="2015901"/>
    <lineage>
        <taxon>Bacteria</taxon>
        <taxon>Bacillati</taxon>
        <taxon>Bacillota</taxon>
        <taxon>Erysipelotrichia</taxon>
        <taxon>Erysipelotrichales</taxon>
        <taxon>Erysipelotrichaceae</taxon>
        <taxon>Massilicoli</taxon>
    </lineage>
</organism>
<sequence>MEHKQIIAKDVDTGLRLDKYLTEQLVPFSRSRIQMLFAKGAITVNGKLGKANYKVKNDDVIEVMIEDEQEANAQPEAMDLDIVYEDEDVIVINKPKGMVVHPSPGNEAHTLVNGLLYHCKDLSGINGVLRPGIVHRIDKDTSGLLVAAKNDRAHQLLAEQLKDKTMNRRYYALVHGVMPHDHGTIDAPIGRDEKDRQKMAVTAHNSKPAITHFQVIERFAQHTLLECRLETGRTHQIRVHLQYIKFPIVGDPKYGRRKTEMSGGQLLHAHQLTFVHPTSQASMTFEAPLPPQFASVLDELRKREG</sequence>
<dbReference type="CDD" id="cd02869">
    <property type="entry name" value="PseudoU_synth_RluA_like"/>
    <property type="match status" value="1"/>
</dbReference>
<dbReference type="PROSITE" id="PS01129">
    <property type="entry name" value="PSI_RLU"/>
    <property type="match status" value="1"/>
</dbReference>
<keyword evidence="4" id="KW-0694">RNA-binding</keyword>
<dbReference type="Pfam" id="PF01479">
    <property type="entry name" value="S4"/>
    <property type="match status" value="1"/>
</dbReference>
<dbReference type="NCBIfam" id="TIGR00005">
    <property type="entry name" value="rluA_subfam"/>
    <property type="match status" value="1"/>
</dbReference>
<protein>
    <recommendedName>
        <fullName evidence="5">Pseudouridine synthase</fullName>
        <ecNumber evidence="5">5.4.99.-</ecNumber>
    </recommendedName>
</protein>
<proteinExistence type="inferred from homology"/>
<dbReference type="PANTHER" id="PTHR21600">
    <property type="entry name" value="MITOCHONDRIAL RNA PSEUDOURIDINE SYNTHASE"/>
    <property type="match status" value="1"/>
</dbReference>
<dbReference type="SMART" id="SM00363">
    <property type="entry name" value="S4"/>
    <property type="match status" value="1"/>
</dbReference>
<dbReference type="Gene3D" id="3.30.2350.10">
    <property type="entry name" value="Pseudouridine synthase"/>
    <property type="match status" value="1"/>
</dbReference>
<dbReference type="Gene3D" id="3.10.290.10">
    <property type="entry name" value="RNA-binding S4 domain"/>
    <property type="match status" value="1"/>
</dbReference>
<dbReference type="Proteomes" id="UP001524435">
    <property type="component" value="Unassembled WGS sequence"/>
</dbReference>
<dbReference type="SUPFAM" id="SSF55174">
    <property type="entry name" value="Alpha-L RNA-binding motif"/>
    <property type="match status" value="1"/>
</dbReference>
<dbReference type="PROSITE" id="PS50889">
    <property type="entry name" value="S4"/>
    <property type="match status" value="1"/>
</dbReference>
<comment type="function">
    <text evidence="5">Responsible for synthesis of pseudouridine from uracil.</text>
</comment>
<dbReference type="SUPFAM" id="SSF55120">
    <property type="entry name" value="Pseudouridine synthase"/>
    <property type="match status" value="1"/>
</dbReference>
<keyword evidence="3 5" id="KW-0413">Isomerase</keyword>
<evidence type="ECO:0000256" key="2">
    <source>
        <dbReference type="ARBA" id="ARBA00010876"/>
    </source>
</evidence>
<dbReference type="InterPro" id="IPR006225">
    <property type="entry name" value="PsdUridine_synth_RluC/D"/>
</dbReference>
<evidence type="ECO:0000313" key="7">
    <source>
        <dbReference type="EMBL" id="MCQ5121457.1"/>
    </source>
</evidence>